<dbReference type="EMBL" id="LUEZ02000080">
    <property type="protein sequence ID" value="RDB19251.1"/>
    <property type="molecule type" value="Genomic_DNA"/>
</dbReference>
<name>A0A369JAY1_HYPMA</name>
<dbReference type="Proteomes" id="UP000076154">
    <property type="component" value="Unassembled WGS sequence"/>
</dbReference>
<organism evidence="2 3">
    <name type="scientific">Hypsizygus marmoreus</name>
    <name type="common">White beech mushroom</name>
    <name type="synonym">Agaricus marmoreus</name>
    <dbReference type="NCBI Taxonomy" id="39966"/>
    <lineage>
        <taxon>Eukaryota</taxon>
        <taxon>Fungi</taxon>
        <taxon>Dikarya</taxon>
        <taxon>Basidiomycota</taxon>
        <taxon>Agaricomycotina</taxon>
        <taxon>Agaricomycetes</taxon>
        <taxon>Agaricomycetidae</taxon>
        <taxon>Agaricales</taxon>
        <taxon>Tricholomatineae</taxon>
        <taxon>Lyophyllaceae</taxon>
        <taxon>Hypsizygus</taxon>
    </lineage>
</organism>
<accession>A0A369JAY1</accession>
<sequence>MEDFRAVPGDPSAAIRFDLEARDRYAKSPFRMDDHNLLQLPLLAQMFRASFGAASPPSSSHGMHNLHAPNSSPTKRGSTPCRSWNYDSCEDPCENHQKHGSGSECGAKHRARDDPTCFILLQARIRKGAGEGWVEGGAGVGRA</sequence>
<dbReference type="AlphaFoldDB" id="A0A369JAY1"/>
<protein>
    <submittedName>
        <fullName evidence="2">Uncharacterized protein</fullName>
    </submittedName>
</protein>
<dbReference type="OrthoDB" id="3058101at2759"/>
<feature type="region of interest" description="Disordered" evidence="1">
    <location>
        <begin position="53"/>
        <end position="80"/>
    </location>
</feature>
<gene>
    <name evidence="2" type="ORF">Hypma_013709</name>
</gene>
<keyword evidence="3" id="KW-1185">Reference proteome</keyword>
<reference evidence="2" key="1">
    <citation type="submission" date="2018-04" db="EMBL/GenBank/DDBJ databases">
        <title>Whole genome sequencing of Hypsizygus marmoreus.</title>
        <authorList>
            <person name="Choi I.-G."/>
            <person name="Min B."/>
            <person name="Kim J.-G."/>
            <person name="Kim S."/>
            <person name="Oh Y.-L."/>
            <person name="Kong W.-S."/>
            <person name="Park H."/>
            <person name="Jeong J."/>
            <person name="Song E.-S."/>
        </authorList>
    </citation>
    <scope>NUCLEOTIDE SEQUENCE [LARGE SCALE GENOMIC DNA]</scope>
    <source>
        <strain evidence="2">51987-8</strain>
    </source>
</reference>
<comment type="caution">
    <text evidence="2">The sequence shown here is derived from an EMBL/GenBank/DDBJ whole genome shotgun (WGS) entry which is preliminary data.</text>
</comment>
<proteinExistence type="predicted"/>
<evidence type="ECO:0000313" key="3">
    <source>
        <dbReference type="Proteomes" id="UP000076154"/>
    </source>
</evidence>
<feature type="compositionally biased region" description="Polar residues" evidence="1">
    <location>
        <begin position="68"/>
        <end position="80"/>
    </location>
</feature>
<dbReference type="InParanoid" id="A0A369JAY1"/>
<evidence type="ECO:0000313" key="2">
    <source>
        <dbReference type="EMBL" id="RDB19251.1"/>
    </source>
</evidence>
<evidence type="ECO:0000256" key="1">
    <source>
        <dbReference type="SAM" id="MobiDB-lite"/>
    </source>
</evidence>